<name>A0A1I5RBG7_9ACTN</name>
<dbReference type="Pfam" id="PF03795">
    <property type="entry name" value="YCII"/>
    <property type="match status" value="1"/>
</dbReference>
<reference evidence="3 4" key="1">
    <citation type="submission" date="2016-10" db="EMBL/GenBank/DDBJ databases">
        <authorList>
            <person name="de Groot N.N."/>
        </authorList>
    </citation>
    <scope>NUCLEOTIDE SEQUENCE [LARGE SCALE GENOMIC DNA]</scope>
    <source>
        <strain evidence="3 4">DSM 43067</strain>
    </source>
</reference>
<dbReference type="STRING" id="1993.SAMN04489713_11559"/>
<evidence type="ECO:0000256" key="1">
    <source>
        <dbReference type="ARBA" id="ARBA00007689"/>
    </source>
</evidence>
<dbReference type="AlphaFoldDB" id="A0A1I5RBG7"/>
<protein>
    <submittedName>
        <fullName evidence="3">Uncharacterized conserved protein</fullName>
    </submittedName>
</protein>
<evidence type="ECO:0000313" key="3">
    <source>
        <dbReference type="EMBL" id="SFP55859.1"/>
    </source>
</evidence>
<feature type="domain" description="YCII-related" evidence="2">
    <location>
        <begin position="1"/>
        <end position="89"/>
    </location>
</feature>
<keyword evidence="4" id="KW-1185">Reference proteome</keyword>
<comment type="similarity">
    <text evidence="1">Belongs to the YciI family.</text>
</comment>
<dbReference type="OrthoDB" id="668782at2"/>
<organism evidence="3 4">
    <name type="scientific">Actinomadura madurae</name>
    <dbReference type="NCBI Taxonomy" id="1993"/>
    <lineage>
        <taxon>Bacteria</taxon>
        <taxon>Bacillati</taxon>
        <taxon>Actinomycetota</taxon>
        <taxon>Actinomycetes</taxon>
        <taxon>Streptosporangiales</taxon>
        <taxon>Thermomonosporaceae</taxon>
        <taxon>Actinomadura</taxon>
    </lineage>
</organism>
<dbReference type="Proteomes" id="UP000183413">
    <property type="component" value="Unassembled WGS sequence"/>
</dbReference>
<gene>
    <name evidence="3" type="ORF">SAMN04489713_11559</name>
</gene>
<dbReference type="EMBL" id="FOVH01000015">
    <property type="protein sequence ID" value="SFP55859.1"/>
    <property type="molecule type" value="Genomic_DNA"/>
</dbReference>
<dbReference type="RefSeq" id="WP_021595114.1">
    <property type="nucleotide sequence ID" value="NZ_JAJQLD010000001.1"/>
</dbReference>
<dbReference type="eggNOG" id="COG3795">
    <property type="taxonomic scope" value="Bacteria"/>
</dbReference>
<evidence type="ECO:0000259" key="2">
    <source>
        <dbReference type="Pfam" id="PF03795"/>
    </source>
</evidence>
<sequence>MRFLMMTTDADDTPPDEKMQAEMGRFIEEMSKSGVLLATGGLEPRGTYIKSSGGKVTVTDGPFTEAKESVVGFALVEVRSREEAIELSSRFYSIVGDGEGVIKQVFGPGDPFPGE</sequence>
<dbReference type="InterPro" id="IPR011008">
    <property type="entry name" value="Dimeric_a/b-barrel"/>
</dbReference>
<evidence type="ECO:0000313" key="4">
    <source>
        <dbReference type="Proteomes" id="UP000183413"/>
    </source>
</evidence>
<accession>A0A1I5RBG7</accession>
<dbReference type="InterPro" id="IPR005545">
    <property type="entry name" value="YCII"/>
</dbReference>
<dbReference type="Gene3D" id="3.30.70.1060">
    <property type="entry name" value="Dimeric alpha+beta barrel"/>
    <property type="match status" value="1"/>
</dbReference>
<dbReference type="SUPFAM" id="SSF54909">
    <property type="entry name" value="Dimeric alpha+beta barrel"/>
    <property type="match status" value="1"/>
</dbReference>
<dbReference type="InParanoid" id="A0A1I5RBG7"/>
<proteinExistence type="inferred from homology"/>
<dbReference type="PANTHER" id="PTHR35174">
    <property type="entry name" value="BLL7171 PROTEIN-RELATED"/>
    <property type="match status" value="1"/>
</dbReference>